<comment type="similarity">
    <text evidence="1">Belongs to the UPF0065 (bug) family.</text>
</comment>
<dbReference type="PATRIC" id="fig|34073.19.peg.4521"/>
<dbReference type="EMBL" id="JZWI01000023">
    <property type="protein sequence ID" value="KLN54498.1"/>
    <property type="molecule type" value="Genomic_DNA"/>
</dbReference>
<dbReference type="Proteomes" id="UP000035170">
    <property type="component" value="Unassembled WGS sequence"/>
</dbReference>
<keyword evidence="3" id="KW-0675">Receptor</keyword>
<dbReference type="InterPro" id="IPR005064">
    <property type="entry name" value="BUG"/>
</dbReference>
<dbReference type="PIRSF" id="PIRSF017082">
    <property type="entry name" value="YflP"/>
    <property type="match status" value="1"/>
</dbReference>
<sequence length="324" mass="34552">MKIASIRAACALSLAMAGLAFAGDYPDKPIRIVVPYPPGGASDTVSRLIGQQLSQRLKQPVVVENKPGATEQIAASFVAKANPDGYTILLASTAGLSVNPTLYKGRLAYDPEKDLAPIVLAVTLPSVVMVHPSMPVNSFDELTAFARSSPTPINYASSGAGNPSHLGMELYKRAASIEMTHVPYKGGAPALQDLMSGQVSVMMAIGPESMPMAKAGRIKALAVTTAKRSPAYPGLPAVSETKGFANFELLHWFALLAPARTPDAVIALLNRNVNDILKAPEVKNKLLEMGMELEGGSPQRLAETIKRDRLKWEKVIVESNIRID</sequence>
<dbReference type="CDD" id="cd13578">
    <property type="entry name" value="PBP2_Bug27"/>
    <property type="match status" value="1"/>
</dbReference>
<evidence type="ECO:0000313" key="4">
    <source>
        <dbReference type="Proteomes" id="UP000035170"/>
    </source>
</evidence>
<gene>
    <name evidence="3" type="ORF">VPARA_44200</name>
</gene>
<dbReference type="RefSeq" id="WP_047786010.1">
    <property type="nucleotide sequence ID" value="NZ_JZWI01000023.1"/>
</dbReference>
<reference evidence="3 4" key="1">
    <citation type="submission" date="2015-03" db="EMBL/GenBank/DDBJ databases">
        <title>Genome sequence of Variovorax paradoxus TBEA6.</title>
        <authorList>
            <person name="Poehlein A."/>
            <person name="Schuldes J."/>
            <person name="Wuebbeler J.H."/>
            <person name="Hiessl S."/>
            <person name="Steinbuechel A."/>
            <person name="Daniel R."/>
        </authorList>
    </citation>
    <scope>NUCLEOTIDE SEQUENCE [LARGE SCALE GENOMIC DNA]</scope>
    <source>
        <strain evidence="3 4">TBEA6</strain>
    </source>
</reference>
<proteinExistence type="inferred from homology"/>
<dbReference type="PANTHER" id="PTHR42928">
    <property type="entry name" value="TRICARBOXYLATE-BINDING PROTEIN"/>
    <property type="match status" value="1"/>
</dbReference>
<keyword evidence="2" id="KW-0732">Signal</keyword>
<organism evidence="3 4">
    <name type="scientific">Variovorax paradoxus</name>
    <dbReference type="NCBI Taxonomy" id="34073"/>
    <lineage>
        <taxon>Bacteria</taxon>
        <taxon>Pseudomonadati</taxon>
        <taxon>Pseudomonadota</taxon>
        <taxon>Betaproteobacteria</taxon>
        <taxon>Burkholderiales</taxon>
        <taxon>Comamonadaceae</taxon>
        <taxon>Variovorax</taxon>
    </lineage>
</organism>
<dbReference type="Gene3D" id="3.40.190.10">
    <property type="entry name" value="Periplasmic binding protein-like II"/>
    <property type="match status" value="1"/>
</dbReference>
<dbReference type="InterPro" id="IPR042100">
    <property type="entry name" value="Bug_dom1"/>
</dbReference>
<feature type="signal peptide" evidence="2">
    <location>
        <begin position="1"/>
        <end position="22"/>
    </location>
</feature>
<dbReference type="PANTHER" id="PTHR42928:SF5">
    <property type="entry name" value="BLR1237 PROTEIN"/>
    <property type="match status" value="1"/>
</dbReference>
<name>A0A0H2LW92_VARPD</name>
<evidence type="ECO:0000256" key="2">
    <source>
        <dbReference type="SAM" id="SignalP"/>
    </source>
</evidence>
<evidence type="ECO:0000256" key="1">
    <source>
        <dbReference type="ARBA" id="ARBA00006987"/>
    </source>
</evidence>
<dbReference type="Gene3D" id="3.40.190.150">
    <property type="entry name" value="Bordetella uptake gene, domain 1"/>
    <property type="match status" value="1"/>
</dbReference>
<dbReference type="SUPFAM" id="SSF53850">
    <property type="entry name" value="Periplasmic binding protein-like II"/>
    <property type="match status" value="1"/>
</dbReference>
<dbReference type="AlphaFoldDB" id="A0A0H2LW92"/>
<evidence type="ECO:0000313" key="3">
    <source>
        <dbReference type="EMBL" id="KLN54498.1"/>
    </source>
</evidence>
<dbReference type="Pfam" id="PF03401">
    <property type="entry name" value="TctC"/>
    <property type="match status" value="1"/>
</dbReference>
<accession>A0A0H2LW92</accession>
<keyword evidence="4" id="KW-1185">Reference proteome</keyword>
<comment type="caution">
    <text evidence="3">The sequence shown here is derived from an EMBL/GenBank/DDBJ whole genome shotgun (WGS) entry which is preliminary data.</text>
</comment>
<protein>
    <submittedName>
        <fullName evidence="3">Tripartite tricarboxylate transporter family receptor</fullName>
    </submittedName>
</protein>
<feature type="chain" id="PRO_5002596538" evidence="2">
    <location>
        <begin position="23"/>
        <end position="324"/>
    </location>
</feature>